<dbReference type="PANTHER" id="PTHR45641">
    <property type="entry name" value="TETRATRICOPEPTIDE REPEAT PROTEIN (AFU_ORTHOLOGUE AFUA_6G03870)"/>
    <property type="match status" value="1"/>
</dbReference>
<dbReference type="SUPFAM" id="SSF48452">
    <property type="entry name" value="TPR-like"/>
    <property type="match status" value="2"/>
</dbReference>
<keyword evidence="1" id="KW-0677">Repeat</keyword>
<evidence type="ECO:0000256" key="1">
    <source>
        <dbReference type="ARBA" id="ARBA00022737"/>
    </source>
</evidence>
<dbReference type="PROSITE" id="PS50293">
    <property type="entry name" value="TPR_REGION"/>
    <property type="match status" value="1"/>
</dbReference>
<keyword evidence="5" id="KW-1185">Reference proteome</keyword>
<dbReference type="SMART" id="SM00028">
    <property type="entry name" value="TPR"/>
    <property type="match status" value="6"/>
</dbReference>
<evidence type="ECO:0000313" key="5">
    <source>
        <dbReference type="Proteomes" id="UP000475117"/>
    </source>
</evidence>
<accession>A0A6B3L962</accession>
<name>A0A6B3L962_9BACT</name>
<dbReference type="PROSITE" id="PS50005">
    <property type="entry name" value="TPR"/>
    <property type="match status" value="2"/>
</dbReference>
<dbReference type="Proteomes" id="UP000475117">
    <property type="component" value="Chromosome"/>
</dbReference>
<dbReference type="Pfam" id="PF13424">
    <property type="entry name" value="TPR_12"/>
    <property type="match status" value="2"/>
</dbReference>
<dbReference type="AlphaFoldDB" id="A0A6B3L962"/>
<evidence type="ECO:0000256" key="2">
    <source>
        <dbReference type="ARBA" id="ARBA00022803"/>
    </source>
</evidence>
<dbReference type="InterPro" id="IPR011990">
    <property type="entry name" value="TPR-like_helical_dom_sf"/>
</dbReference>
<sequence>MSTGDRSRILENRAQSLFEEGKFADAMTAAAAATESARRVAVQDDSEYPGLIEALLINAEILRHVGEFDESANAYKEAAYLIDQHGGSDVDRARVAMGRAICTDAAGNMRAASKLYEQAIEELESLTPPDLEEAANLRNNLAMLYREEGLFDRAEEHYVSAINICERIYGKEDLTVAALYNNLAALYLTAAHYPEALEIAKQALAIREKLLAQNSAEIAQSYSNLGSILYGQGELDEAIEHFQRAVEILEEGNETDPEEYEVVISNYIDLLKESGDTATADEVTKRAREHYRAINTAQ</sequence>
<dbReference type="RefSeq" id="WP_164362658.1">
    <property type="nucleotide sequence ID" value="NZ_CP066776.1"/>
</dbReference>
<protein>
    <submittedName>
        <fullName evidence="4">Tetratricopeptide repeat protein</fullName>
    </submittedName>
</protein>
<proteinExistence type="predicted"/>
<feature type="repeat" description="TPR" evidence="3">
    <location>
        <begin position="219"/>
        <end position="252"/>
    </location>
</feature>
<feature type="repeat" description="TPR" evidence="3">
    <location>
        <begin position="177"/>
        <end position="210"/>
    </location>
</feature>
<keyword evidence="2 3" id="KW-0802">TPR repeat</keyword>
<dbReference type="KEGG" id="soa:G3M56_005525"/>
<organism evidence="4 5">
    <name type="scientific">Sulfuriroseicoccus oceanibius</name>
    <dbReference type="NCBI Taxonomy" id="2707525"/>
    <lineage>
        <taxon>Bacteria</taxon>
        <taxon>Pseudomonadati</taxon>
        <taxon>Verrucomicrobiota</taxon>
        <taxon>Verrucomicrobiia</taxon>
        <taxon>Verrucomicrobiales</taxon>
        <taxon>Verrucomicrobiaceae</taxon>
        <taxon>Sulfuriroseicoccus</taxon>
    </lineage>
</organism>
<dbReference type="InterPro" id="IPR019734">
    <property type="entry name" value="TPR_rpt"/>
</dbReference>
<gene>
    <name evidence="4" type="ORF">G3M56_005525</name>
</gene>
<evidence type="ECO:0000313" key="4">
    <source>
        <dbReference type="EMBL" id="QQL46041.1"/>
    </source>
</evidence>
<dbReference type="Gene3D" id="1.25.40.10">
    <property type="entry name" value="Tetratricopeptide repeat domain"/>
    <property type="match status" value="2"/>
</dbReference>
<dbReference type="EMBL" id="CP066776">
    <property type="protein sequence ID" value="QQL46041.1"/>
    <property type="molecule type" value="Genomic_DNA"/>
</dbReference>
<reference evidence="4 5" key="1">
    <citation type="submission" date="2020-12" db="EMBL/GenBank/DDBJ databases">
        <title>Sulforoseuscoccus oceanibium gen. nov., sp. nov., a representative of the phylum Verrucomicrobia with special cytoplasmic membrane, and proposal of Sulforoseuscoccusaceae fam. nov.</title>
        <authorList>
            <person name="Xi F."/>
        </authorList>
    </citation>
    <scope>NUCLEOTIDE SEQUENCE [LARGE SCALE GENOMIC DNA]</scope>
    <source>
        <strain evidence="4 5">T37</strain>
    </source>
</reference>
<dbReference type="PANTHER" id="PTHR45641:SF19">
    <property type="entry name" value="NEPHROCYSTIN-3"/>
    <property type="match status" value="1"/>
</dbReference>
<evidence type="ECO:0000256" key="3">
    <source>
        <dbReference type="PROSITE-ProRule" id="PRU00339"/>
    </source>
</evidence>